<accession>A0A328CC58</accession>
<dbReference type="GO" id="GO:0016616">
    <property type="term" value="F:oxidoreductase activity, acting on the CH-OH group of donors, NAD or NADP as acceptor"/>
    <property type="evidence" value="ECO:0007669"/>
    <property type="project" value="TreeGrafter"/>
</dbReference>
<dbReference type="RefSeq" id="WP_111727913.1">
    <property type="nucleotide sequence ID" value="NZ_QHKO01000001.1"/>
</dbReference>
<keyword evidence="4" id="KW-1185">Reference proteome</keyword>
<evidence type="ECO:0000313" key="3">
    <source>
        <dbReference type="EMBL" id="RAL24741.1"/>
    </source>
</evidence>
<dbReference type="OrthoDB" id="9804774at2"/>
<evidence type="ECO:0000256" key="2">
    <source>
        <dbReference type="ARBA" id="ARBA00023002"/>
    </source>
</evidence>
<dbReference type="PRINTS" id="PR00080">
    <property type="entry name" value="SDRFAMILY"/>
</dbReference>
<dbReference type="Pfam" id="PF13561">
    <property type="entry name" value="adh_short_C2"/>
    <property type="match status" value="1"/>
</dbReference>
<dbReference type="InterPro" id="IPR036291">
    <property type="entry name" value="NAD(P)-bd_dom_sf"/>
</dbReference>
<organism evidence="3 4">
    <name type="scientific">Lujinxingia litoralis</name>
    <dbReference type="NCBI Taxonomy" id="2211119"/>
    <lineage>
        <taxon>Bacteria</taxon>
        <taxon>Deltaproteobacteria</taxon>
        <taxon>Bradymonadales</taxon>
        <taxon>Lujinxingiaceae</taxon>
        <taxon>Lujinxingia</taxon>
    </lineage>
</organism>
<dbReference type="InterPro" id="IPR002347">
    <property type="entry name" value="SDR_fam"/>
</dbReference>
<evidence type="ECO:0000313" key="4">
    <source>
        <dbReference type="Proteomes" id="UP000249169"/>
    </source>
</evidence>
<dbReference type="PANTHER" id="PTHR42760">
    <property type="entry name" value="SHORT-CHAIN DEHYDROGENASES/REDUCTASES FAMILY MEMBER"/>
    <property type="match status" value="1"/>
</dbReference>
<evidence type="ECO:0000256" key="1">
    <source>
        <dbReference type="ARBA" id="ARBA00006484"/>
    </source>
</evidence>
<dbReference type="PANTHER" id="PTHR42760:SF135">
    <property type="entry name" value="BLL7886 PROTEIN"/>
    <property type="match status" value="1"/>
</dbReference>
<dbReference type="FunFam" id="3.40.50.720:FF:000173">
    <property type="entry name" value="3-oxoacyl-[acyl-carrier protein] reductase"/>
    <property type="match status" value="1"/>
</dbReference>
<dbReference type="NCBIfam" id="NF006072">
    <property type="entry name" value="PRK08217.1"/>
    <property type="match status" value="1"/>
</dbReference>
<protein>
    <submittedName>
        <fullName evidence="3">Short-chain dehydrogenase</fullName>
    </submittedName>
</protein>
<gene>
    <name evidence="3" type="ORF">DL240_00590</name>
</gene>
<name>A0A328CC58_9DELT</name>
<comment type="caution">
    <text evidence="3">The sequence shown here is derived from an EMBL/GenBank/DDBJ whole genome shotgun (WGS) entry which is preliminary data.</text>
</comment>
<dbReference type="PRINTS" id="PR00081">
    <property type="entry name" value="GDHRDH"/>
</dbReference>
<keyword evidence="2" id="KW-0560">Oxidoreductase</keyword>
<proteinExistence type="inferred from homology"/>
<comment type="similarity">
    <text evidence="1">Belongs to the short-chain dehydrogenases/reductases (SDR) family.</text>
</comment>
<sequence>MQLNDMKVIVTGAAQGMGRTFTLELLKSGADVMAVDLASDALATLLADASGLSGRLATFAADVSDEHAVKAAVAATVEAFGKVNGVINNAGIFRDRLLVKKDRKSGQVQTMSLQDWQAVLDVDLTGPFLFTREVAAWMVENDEKGGVIVNISSISRHGNQGQSNYSAAKAGLIADTKLWGEELARYGIRVGAVAPGFVETPILAGMREDMLQAMVNRVPLRRVGKPEEIFMAVRFIIECDYFTGRCIDVDGGVSI</sequence>
<dbReference type="GO" id="GO:0030497">
    <property type="term" value="P:fatty acid elongation"/>
    <property type="evidence" value="ECO:0007669"/>
    <property type="project" value="TreeGrafter"/>
</dbReference>
<dbReference type="Gene3D" id="3.40.50.720">
    <property type="entry name" value="NAD(P)-binding Rossmann-like Domain"/>
    <property type="match status" value="1"/>
</dbReference>
<dbReference type="Proteomes" id="UP000249169">
    <property type="component" value="Unassembled WGS sequence"/>
</dbReference>
<dbReference type="SUPFAM" id="SSF51735">
    <property type="entry name" value="NAD(P)-binding Rossmann-fold domains"/>
    <property type="match status" value="1"/>
</dbReference>
<reference evidence="3 4" key="1">
    <citation type="submission" date="2018-05" db="EMBL/GenBank/DDBJ databases">
        <title>Lujinxingia marina gen. nov. sp. nov., a new facultative anaerobic member of the class Deltaproteobacteria, and proposal of Lujinxingaceae fam. nov.</title>
        <authorList>
            <person name="Li C.-M."/>
        </authorList>
    </citation>
    <scope>NUCLEOTIDE SEQUENCE [LARGE SCALE GENOMIC DNA]</scope>
    <source>
        <strain evidence="3 4">B210</strain>
    </source>
</reference>
<dbReference type="AlphaFoldDB" id="A0A328CC58"/>
<dbReference type="EMBL" id="QHKO01000001">
    <property type="protein sequence ID" value="RAL24741.1"/>
    <property type="molecule type" value="Genomic_DNA"/>
</dbReference>